<keyword evidence="4" id="KW-0129">CBS domain</keyword>
<evidence type="ECO:0000313" key="7">
    <source>
        <dbReference type="Proteomes" id="UP000238034"/>
    </source>
</evidence>
<dbReference type="Gene3D" id="3.40.50.1100">
    <property type="match status" value="2"/>
</dbReference>
<dbReference type="PANTHER" id="PTHR10314">
    <property type="entry name" value="CYSTATHIONINE BETA-SYNTHASE"/>
    <property type="match status" value="1"/>
</dbReference>
<evidence type="ECO:0000256" key="2">
    <source>
        <dbReference type="ARBA" id="ARBA00007103"/>
    </source>
</evidence>
<evidence type="ECO:0000259" key="5">
    <source>
        <dbReference type="PROSITE" id="PS51371"/>
    </source>
</evidence>
<comment type="caution">
    <text evidence="6">The sequence shown here is derived from an EMBL/GenBank/DDBJ whole genome shotgun (WGS) entry which is preliminary data.</text>
</comment>
<dbReference type="InterPro" id="IPR000644">
    <property type="entry name" value="CBS_dom"/>
</dbReference>
<dbReference type="OrthoDB" id="9808024at2"/>
<evidence type="ECO:0000313" key="6">
    <source>
        <dbReference type="EMBL" id="PRY50859.1"/>
    </source>
</evidence>
<keyword evidence="3" id="KW-0663">Pyridoxal phosphate</keyword>
<dbReference type="PROSITE" id="PS51371">
    <property type="entry name" value="CBS"/>
    <property type="match status" value="1"/>
</dbReference>
<dbReference type="CDD" id="cd01561">
    <property type="entry name" value="CBS_like"/>
    <property type="match status" value="1"/>
</dbReference>
<evidence type="ECO:0000256" key="1">
    <source>
        <dbReference type="ARBA" id="ARBA00001933"/>
    </source>
</evidence>
<comment type="cofactor">
    <cofactor evidence="1">
        <name>pyridoxal 5'-phosphate</name>
        <dbReference type="ChEBI" id="CHEBI:597326"/>
    </cofactor>
</comment>
<dbReference type="FunFam" id="3.40.50.1100:FF:000118">
    <property type="entry name" value="Related to CYS4-cystathionine beta-synthase"/>
    <property type="match status" value="1"/>
</dbReference>
<comment type="similarity">
    <text evidence="2">Belongs to the cysteine synthase/cystathionine beta-synthase family.</text>
</comment>
<dbReference type="FunFam" id="3.40.50.1100:FF:000003">
    <property type="entry name" value="Cystathionine beta-synthase"/>
    <property type="match status" value="1"/>
</dbReference>
<dbReference type="GO" id="GO:0016765">
    <property type="term" value="F:transferase activity, transferring alkyl or aryl (other than methyl) groups"/>
    <property type="evidence" value="ECO:0007669"/>
    <property type="project" value="UniProtKB-ARBA"/>
</dbReference>
<dbReference type="GO" id="GO:0006535">
    <property type="term" value="P:cysteine biosynthetic process from serine"/>
    <property type="evidence" value="ECO:0007669"/>
    <property type="project" value="InterPro"/>
</dbReference>
<accession>A0A2T0TYX8</accession>
<dbReference type="InterPro" id="IPR036052">
    <property type="entry name" value="TrpB-like_PALP_sf"/>
</dbReference>
<dbReference type="Pfam" id="PF00571">
    <property type="entry name" value="CBS"/>
    <property type="match status" value="2"/>
</dbReference>
<dbReference type="InterPro" id="IPR050214">
    <property type="entry name" value="Cys_Synth/Cystath_Beta-Synth"/>
</dbReference>
<dbReference type="SUPFAM" id="SSF53686">
    <property type="entry name" value="Tryptophan synthase beta subunit-like PLP-dependent enzymes"/>
    <property type="match status" value="1"/>
</dbReference>
<protein>
    <submittedName>
        <fullName evidence="6">Cystathionine beta-synthase</fullName>
    </submittedName>
</protein>
<reference evidence="6 7" key="1">
    <citation type="submission" date="2018-03" db="EMBL/GenBank/DDBJ databases">
        <title>Genomic Encyclopedia of Type Strains, Phase III (KMG-III): the genomes of soil and plant-associated and newly described type strains.</title>
        <authorList>
            <person name="Whitman W."/>
        </authorList>
    </citation>
    <scope>NUCLEOTIDE SEQUENCE [LARGE SCALE GENOMIC DNA]</scope>
    <source>
        <strain evidence="6 7">CGMCC 1.9313</strain>
    </source>
</reference>
<dbReference type="RefSeq" id="WP_106294143.1">
    <property type="nucleotide sequence ID" value="NZ_PVTH01000008.1"/>
</dbReference>
<sequence length="453" mass="50005">MWYNNILETIGNTPLVKLNKVTSDVKATVLAKIETRNPGNSIKDRMALKMIEDAEESGFLKPGGTIIEGTSGNTGMGLAMAAIIKGYKCIFTTTDKQSKEKVDALRAFGAEVIVCPTNVEPEDPRSYYSVSSRLQKEVPNSWKANQYDNLSNSKANYEQTGPEIWEQTEGKITHLVVGVGTGGTISGAGRYLKERNPDIKIWGIDTYGSVFKKYKETGEFDKDEIYPYITEGIGEDFLPENVDFSVIDHFEKVTDKDAALMTREITRKEGIFAGNSTGAAIAGLLQMKDHLKAGDLVVVIVHDHGTRYLGKMFNDDWLKERGFMKDEKLTAGSILDSKESQEIVTIDAGQSVLEAINTIKMLNISQLPVTQHDMVVGKVTETDILNALLEYPSAKSFKVLDVMTKPFPFVDLNTSIDKISSLINKENTAVLVEDKTGKLEIITQFDIISAMSA</sequence>
<organism evidence="6 7">
    <name type="scientific">Arcticibacter pallidicorallinus</name>
    <dbReference type="NCBI Taxonomy" id="1259464"/>
    <lineage>
        <taxon>Bacteria</taxon>
        <taxon>Pseudomonadati</taxon>
        <taxon>Bacteroidota</taxon>
        <taxon>Sphingobacteriia</taxon>
        <taxon>Sphingobacteriales</taxon>
        <taxon>Sphingobacteriaceae</taxon>
        <taxon>Arcticibacter</taxon>
    </lineage>
</organism>
<dbReference type="Proteomes" id="UP000238034">
    <property type="component" value="Unassembled WGS sequence"/>
</dbReference>
<feature type="domain" description="CBS" evidence="5">
    <location>
        <begin position="339"/>
        <end position="396"/>
    </location>
</feature>
<dbReference type="InterPro" id="IPR046342">
    <property type="entry name" value="CBS_dom_sf"/>
</dbReference>
<dbReference type="SMART" id="SM00116">
    <property type="entry name" value="CBS"/>
    <property type="match status" value="2"/>
</dbReference>
<dbReference type="EMBL" id="PVTH01000008">
    <property type="protein sequence ID" value="PRY50859.1"/>
    <property type="molecule type" value="Genomic_DNA"/>
</dbReference>
<dbReference type="SUPFAM" id="SSF54631">
    <property type="entry name" value="CBS-domain pair"/>
    <property type="match status" value="1"/>
</dbReference>
<dbReference type="PROSITE" id="PS00901">
    <property type="entry name" value="CYS_SYNTHASE"/>
    <property type="match status" value="1"/>
</dbReference>
<dbReference type="InterPro" id="IPR001926">
    <property type="entry name" value="TrpB-like_PALP"/>
</dbReference>
<evidence type="ECO:0000256" key="4">
    <source>
        <dbReference type="PROSITE-ProRule" id="PRU00703"/>
    </source>
</evidence>
<dbReference type="Gene3D" id="3.10.580.10">
    <property type="entry name" value="CBS-domain"/>
    <property type="match status" value="1"/>
</dbReference>
<dbReference type="Pfam" id="PF00291">
    <property type="entry name" value="PALP"/>
    <property type="match status" value="1"/>
</dbReference>
<dbReference type="InterPro" id="IPR001216">
    <property type="entry name" value="P-phosphate_BS"/>
</dbReference>
<gene>
    <name evidence="6" type="ORF">B0I27_10866</name>
</gene>
<dbReference type="AlphaFoldDB" id="A0A2T0TYX8"/>
<evidence type="ECO:0000256" key="3">
    <source>
        <dbReference type="ARBA" id="ARBA00022898"/>
    </source>
</evidence>
<name>A0A2T0TYX8_9SPHI</name>
<keyword evidence="7" id="KW-1185">Reference proteome</keyword>
<proteinExistence type="inferred from homology"/>